<dbReference type="GO" id="GO:0005829">
    <property type="term" value="C:cytosol"/>
    <property type="evidence" value="ECO:0007669"/>
    <property type="project" value="TreeGrafter"/>
</dbReference>
<dbReference type="Proteomes" id="UP000808146">
    <property type="component" value="Unassembled WGS sequence"/>
</dbReference>
<feature type="site" description="Important for substrate specificity" evidence="3">
    <location>
        <position position="221"/>
    </location>
</feature>
<keyword evidence="3" id="KW-0660">Purine salvage</keyword>
<dbReference type="EMBL" id="JADKBR010000011">
    <property type="protein sequence ID" value="MBK8890602.1"/>
    <property type="molecule type" value="Genomic_DNA"/>
</dbReference>
<comment type="caution">
    <text evidence="3">Lacks conserved residue(s) required for the propagation of feature annotation.</text>
</comment>
<organism evidence="5 6">
    <name type="scientific">Candidatus Dechloromonas phosphorivorans</name>
    <dbReference type="NCBI Taxonomy" id="2899244"/>
    <lineage>
        <taxon>Bacteria</taxon>
        <taxon>Pseudomonadati</taxon>
        <taxon>Pseudomonadota</taxon>
        <taxon>Betaproteobacteria</taxon>
        <taxon>Rhodocyclales</taxon>
        <taxon>Azonexaceae</taxon>
        <taxon>Dechloromonas</taxon>
    </lineage>
</organism>
<dbReference type="CDD" id="cd09010">
    <property type="entry name" value="MTAP_SsMTAPII_like_MTIP"/>
    <property type="match status" value="1"/>
</dbReference>
<comment type="caution">
    <text evidence="5">The sequence shown here is derived from an EMBL/GenBank/DDBJ whole genome shotgun (WGS) entry which is preliminary data.</text>
</comment>
<dbReference type="HAMAP" id="MF_01963">
    <property type="entry name" value="MTAP"/>
    <property type="match status" value="1"/>
</dbReference>
<feature type="domain" description="Nucleoside phosphorylase" evidence="4">
    <location>
        <begin position="2"/>
        <end position="243"/>
    </location>
</feature>
<evidence type="ECO:0000256" key="3">
    <source>
        <dbReference type="HAMAP-Rule" id="MF_01963"/>
    </source>
</evidence>
<sequence>MLAIIGGSGLTMLSNLDVSHREVVRTPYGEPSGAVVFGQICGQPAMFLPRHGYGHTIPPHMVNYRANLWALHHHRATGIISVASVGGIRADLQPGEIVIPDQIIDYTSGRKGTYFEGNGSAVTHVDFTEPYDRDLRQRIAEAGAALGIAMKSGGVYAATQGPRLETAAEINRLERDGCHLVGMTGMPEAALARELGLPYAAISVVANHAAGRGSSANGIRFESLDRVLQEAMGRVRAVIEELVGRQNGSLPTATSG</sequence>
<feature type="binding site" evidence="3">
    <location>
        <begin position="207"/>
        <end position="209"/>
    </location>
    <ligand>
        <name>substrate</name>
    </ligand>
</feature>
<feature type="binding site" evidence="3">
    <location>
        <position position="183"/>
    </location>
    <ligand>
        <name>substrate</name>
    </ligand>
</feature>
<evidence type="ECO:0000313" key="6">
    <source>
        <dbReference type="Proteomes" id="UP000808146"/>
    </source>
</evidence>
<dbReference type="PANTHER" id="PTHR42679:SF2">
    <property type="entry name" value="S-METHYL-5'-THIOADENOSINE PHOSPHORYLASE"/>
    <property type="match status" value="1"/>
</dbReference>
<protein>
    <recommendedName>
        <fullName evidence="3">Probable 6-oxopurine nucleoside phosphorylase</fullName>
        <ecNumber evidence="3">2.4.2.1</ecNumber>
    </recommendedName>
    <alternativeName>
        <fullName evidence="3">Purine nucleoside phosphorylase</fullName>
        <shortName evidence="3">PNP</shortName>
    </alternativeName>
</protein>
<accession>A0A9D7LML4</accession>
<evidence type="ECO:0000256" key="1">
    <source>
        <dbReference type="ARBA" id="ARBA00022676"/>
    </source>
</evidence>
<dbReference type="PANTHER" id="PTHR42679">
    <property type="entry name" value="S-METHYL-5'-THIOADENOSINE PHOSPHORYLASE"/>
    <property type="match status" value="1"/>
</dbReference>
<comment type="similarity">
    <text evidence="3">Belongs to the PNP/MTAP phosphorylase family. MTAP subfamily.</text>
</comment>
<dbReference type="EC" id="2.4.2.1" evidence="3"/>
<feature type="binding site" evidence="3">
    <location>
        <position position="184"/>
    </location>
    <ligand>
        <name>phosphate</name>
        <dbReference type="ChEBI" id="CHEBI:43474"/>
    </ligand>
</feature>
<keyword evidence="1 3" id="KW-0328">Glycosyltransferase</keyword>
<dbReference type="InterPro" id="IPR035994">
    <property type="entry name" value="Nucleoside_phosphorylase_sf"/>
</dbReference>
<dbReference type="InterPro" id="IPR010044">
    <property type="entry name" value="MTAP"/>
</dbReference>
<dbReference type="GO" id="GO:0017061">
    <property type="term" value="F:S-methyl-5-thioadenosine phosphorylase activity"/>
    <property type="evidence" value="ECO:0007669"/>
    <property type="project" value="InterPro"/>
</dbReference>
<dbReference type="NCBIfam" id="NF006599">
    <property type="entry name" value="PRK09136.1"/>
    <property type="match status" value="1"/>
</dbReference>
<dbReference type="AlphaFoldDB" id="A0A9D7LML4"/>
<feature type="site" description="Important for substrate specificity" evidence="3">
    <location>
        <position position="165"/>
    </location>
</feature>
<feature type="binding site" evidence="3">
    <location>
        <begin position="50"/>
        <end position="51"/>
    </location>
    <ligand>
        <name>phosphate</name>
        <dbReference type="ChEBI" id="CHEBI:43474"/>
    </ligand>
</feature>
<evidence type="ECO:0000256" key="2">
    <source>
        <dbReference type="ARBA" id="ARBA00022679"/>
    </source>
</evidence>
<comment type="subunit">
    <text evidence="3">Homohexamer. Dimer of a homotrimer.</text>
</comment>
<evidence type="ECO:0000313" key="5">
    <source>
        <dbReference type="EMBL" id="MBK8890602.1"/>
    </source>
</evidence>
<dbReference type="GO" id="GO:0006166">
    <property type="term" value="P:purine ribonucleoside salvage"/>
    <property type="evidence" value="ECO:0007669"/>
    <property type="project" value="UniProtKB-UniRule"/>
</dbReference>
<comment type="miscellaneous">
    <text evidence="3">Although this enzyme belongs to the family of MTA phosphorylases based on sequence homology, it has been shown that conserved amino acid substitutions in the substrate binding pocket convert the substrate specificity of this enzyme from 6-aminopurines to 6-oxopurines.</text>
</comment>
<feature type="binding site" evidence="3">
    <location>
        <position position="8"/>
    </location>
    <ligand>
        <name>phosphate</name>
        <dbReference type="ChEBI" id="CHEBI:43474"/>
    </ligand>
</feature>
<dbReference type="Pfam" id="PF01048">
    <property type="entry name" value="PNP_UDP_1"/>
    <property type="match status" value="1"/>
</dbReference>
<dbReference type="InterPro" id="IPR000845">
    <property type="entry name" value="Nucleoside_phosphorylase_d"/>
</dbReference>
<dbReference type="Gene3D" id="3.40.50.1580">
    <property type="entry name" value="Nucleoside phosphorylase domain"/>
    <property type="match status" value="1"/>
</dbReference>
<comment type="function">
    <text evidence="3">Purine nucleoside phosphorylase which is highly specific for 6-oxopurine nucleosides. Cleaves guanosine or inosine to respective bases and sugar-1-phosphate molecules. Involved in purine salvage.</text>
</comment>
<comment type="catalytic activity">
    <reaction evidence="3">
        <text>a purine D-ribonucleoside + phosphate = a purine nucleobase + alpha-D-ribose 1-phosphate</text>
        <dbReference type="Rhea" id="RHEA:19805"/>
        <dbReference type="ChEBI" id="CHEBI:26386"/>
        <dbReference type="ChEBI" id="CHEBI:43474"/>
        <dbReference type="ChEBI" id="CHEBI:57720"/>
        <dbReference type="ChEBI" id="CHEBI:142355"/>
        <dbReference type="EC" id="2.4.2.1"/>
    </reaction>
</comment>
<proteinExistence type="inferred from homology"/>
<gene>
    <name evidence="5" type="ORF">IPN75_09480</name>
</gene>
<keyword evidence="2 3" id="KW-0808">Transferase</keyword>
<comment type="pathway">
    <text evidence="3">Purine metabolism; purine nucleoside salvage.</text>
</comment>
<evidence type="ECO:0000259" key="4">
    <source>
        <dbReference type="Pfam" id="PF01048"/>
    </source>
</evidence>
<dbReference type="SUPFAM" id="SSF53167">
    <property type="entry name" value="Purine and uridine phosphorylases"/>
    <property type="match status" value="1"/>
</dbReference>
<reference evidence="5" key="1">
    <citation type="submission" date="2020-10" db="EMBL/GenBank/DDBJ databases">
        <title>Connecting structure to function with the recovery of over 1000 high-quality activated sludge metagenome-assembled genomes encoding full-length rRNA genes using long-read sequencing.</title>
        <authorList>
            <person name="Singleton C.M."/>
            <person name="Petriglieri F."/>
            <person name="Kristensen J.M."/>
            <person name="Kirkegaard R.H."/>
            <person name="Michaelsen T.Y."/>
            <person name="Andersen M.H."/>
            <person name="Karst S.M."/>
            <person name="Dueholm M.S."/>
            <person name="Nielsen P.H."/>
            <person name="Albertsen M."/>
        </authorList>
    </citation>
    <scope>NUCLEOTIDE SEQUENCE</scope>
    <source>
        <strain evidence="5">OdNE_18-Q3-R46-58_BAT3C.305</strain>
    </source>
</reference>
<dbReference type="GO" id="GO:0019509">
    <property type="term" value="P:L-methionine salvage from methylthioadenosine"/>
    <property type="evidence" value="ECO:0007669"/>
    <property type="project" value="TreeGrafter"/>
</dbReference>
<name>A0A9D7LML4_9RHOO</name>